<keyword evidence="8" id="KW-1185">Reference proteome</keyword>
<dbReference type="PANTHER" id="PTHR22589:SF53">
    <property type="entry name" value="CHOLINE_CARNITINE ACYLTRANSFERASE DOMAIN-CONTAINING PROTEIN"/>
    <property type="match status" value="1"/>
</dbReference>
<evidence type="ECO:0000313" key="7">
    <source>
        <dbReference type="Ensembl" id="ENSDNVP00000006053.1"/>
    </source>
</evidence>
<feature type="domain" description="Choline/carnitine acyltransferase" evidence="6">
    <location>
        <begin position="52"/>
        <end position="640"/>
    </location>
</feature>
<dbReference type="InterPro" id="IPR039551">
    <property type="entry name" value="Cho/carn_acyl_trans"/>
</dbReference>
<name>A0A8C4JFL5_DRONO</name>
<evidence type="ECO:0000259" key="6">
    <source>
        <dbReference type="Pfam" id="PF00755"/>
    </source>
</evidence>
<feature type="active site" description="Proton acceptor" evidence="4">
    <location>
        <position position="372"/>
    </location>
</feature>
<organism evidence="7 8">
    <name type="scientific">Dromaius novaehollandiae</name>
    <name type="common">Emu</name>
    <dbReference type="NCBI Taxonomy" id="8790"/>
    <lineage>
        <taxon>Eukaryota</taxon>
        <taxon>Metazoa</taxon>
        <taxon>Chordata</taxon>
        <taxon>Craniata</taxon>
        <taxon>Vertebrata</taxon>
        <taxon>Euteleostomi</taxon>
        <taxon>Archelosauria</taxon>
        <taxon>Archosauria</taxon>
        <taxon>Dinosauria</taxon>
        <taxon>Saurischia</taxon>
        <taxon>Theropoda</taxon>
        <taxon>Coelurosauria</taxon>
        <taxon>Aves</taxon>
        <taxon>Palaeognathae</taxon>
        <taxon>Casuariiformes</taxon>
        <taxon>Dromaiidae</taxon>
        <taxon>Dromaius</taxon>
    </lineage>
</organism>
<evidence type="ECO:0000256" key="2">
    <source>
        <dbReference type="ARBA" id="ARBA00022679"/>
    </source>
</evidence>
<dbReference type="PROSITE" id="PS00440">
    <property type="entry name" value="ACYLTRANSF_C_2"/>
    <property type="match status" value="1"/>
</dbReference>
<dbReference type="InterPro" id="IPR042231">
    <property type="entry name" value="Cho/carn_acyl_trans_2"/>
</dbReference>
<evidence type="ECO:0000256" key="3">
    <source>
        <dbReference type="ARBA" id="ARBA00023315"/>
    </source>
</evidence>
<proteinExistence type="inferred from homology"/>
<keyword evidence="2 5" id="KW-0808">Transferase</keyword>
<evidence type="ECO:0000256" key="4">
    <source>
        <dbReference type="PIRSR" id="PIRSR600542-1"/>
    </source>
</evidence>
<dbReference type="AlphaFoldDB" id="A0A8C4JFL5"/>
<dbReference type="SUPFAM" id="SSF52777">
    <property type="entry name" value="CoA-dependent acyltransferases"/>
    <property type="match status" value="2"/>
</dbReference>
<dbReference type="InterPro" id="IPR000542">
    <property type="entry name" value="Carn_acyl_trans"/>
</dbReference>
<dbReference type="Ensembl" id="ENSDNVT00000007309.1">
    <property type="protein sequence ID" value="ENSDNVP00000006053.1"/>
    <property type="gene ID" value="ENSDNVG00000004307.1"/>
</dbReference>
<evidence type="ECO:0000256" key="1">
    <source>
        <dbReference type="ARBA" id="ARBA00005232"/>
    </source>
</evidence>
<dbReference type="InterPro" id="IPR023213">
    <property type="entry name" value="CAT-like_dom_sf"/>
</dbReference>
<evidence type="ECO:0000313" key="8">
    <source>
        <dbReference type="Proteomes" id="UP000694423"/>
    </source>
</evidence>
<comment type="similarity">
    <text evidence="1 5">Belongs to the carnitine/choline acetyltransferase family.</text>
</comment>
<dbReference type="Gene3D" id="3.30.559.70">
    <property type="entry name" value="Choline/Carnitine o-acyltransferase, domain 2"/>
    <property type="match status" value="1"/>
</dbReference>
<dbReference type="GO" id="GO:0004095">
    <property type="term" value="F:carnitine O-palmitoyltransferase activity"/>
    <property type="evidence" value="ECO:0007669"/>
    <property type="project" value="TreeGrafter"/>
</dbReference>
<dbReference type="Pfam" id="PF00755">
    <property type="entry name" value="Carn_acyltransf"/>
    <property type="match status" value="1"/>
</dbReference>
<sequence length="656" mass="75829">AWSRRLGPAGRRAYWRSVGLTEGIVSQVDTDHHFVHRSTIPTMHFQDSLPRLPIPKLEHTLKRYLAAQEPLLDDKQYRNTKRIAKEFEKGAGKRLHRELVELDEKNTHTSYISDPWFNMYLSAREPVVLNFNPFISLTPDPREAYNNQLVRATNLIISSIKFLNSLKNNYLRPDIYYGNPKWSQSRLFKNFIRLLPTSVSWYGAYMVNAYPLDMSQYNRLFRSSRIPKPNKDELFTSECSRHLLVMRNGHFYVFDVLDSVDNILHPSEIVAHLIYIIQEADRLPEFALSYLTTEDRNIWATVRQQLLEAGNEENLKKIDSAIFCLCLDNIFPKDEDELSHCLLHGNGFNRWFDKSFSLIITGDGRAGINFEHSWGDGVAVLRFVNEVYRNSTRHPALLPHSRSTETTVITCERLKFKLNDSIQSAIHVAHKKFDERKKKMSMKRFQFRKFGKDYIVKQRMSPDAIFQLACQITFYRQFGKVVPSYEACSTAAFKHGRTETIRPTSMLTKQCSQAIVEERGKRSVAELRNMIDECSKYHRRLQMEAALGNGFDRHLFALKHLAVSRGEPTPDFFLDTAYQNINHNIISTSTLQSPAVNLGGFGPVVSDGFGIGYHVLDNWLGCNATSYLDGELQEFLRCLEYSLNDIFDILEGRPLR</sequence>
<dbReference type="Gene3D" id="3.30.559.10">
    <property type="entry name" value="Chloramphenicol acetyltransferase-like domain"/>
    <property type="match status" value="1"/>
</dbReference>
<dbReference type="PANTHER" id="PTHR22589">
    <property type="entry name" value="CARNITINE O-ACYLTRANSFERASE"/>
    <property type="match status" value="1"/>
</dbReference>
<dbReference type="GO" id="GO:0005739">
    <property type="term" value="C:mitochondrion"/>
    <property type="evidence" value="ECO:0007669"/>
    <property type="project" value="TreeGrafter"/>
</dbReference>
<dbReference type="FunFam" id="1.10.275.20:FF:000001">
    <property type="entry name" value="carnitine O-palmitoyltransferase 2, mitochondrial"/>
    <property type="match status" value="1"/>
</dbReference>
<reference evidence="7" key="2">
    <citation type="submission" date="2025-09" db="UniProtKB">
        <authorList>
            <consortium name="Ensembl"/>
        </authorList>
    </citation>
    <scope>IDENTIFICATION</scope>
</reference>
<dbReference type="Proteomes" id="UP000694423">
    <property type="component" value="Unplaced"/>
</dbReference>
<keyword evidence="3 5" id="KW-0012">Acyltransferase</keyword>
<reference evidence="7" key="1">
    <citation type="submission" date="2025-08" db="UniProtKB">
        <authorList>
            <consortium name="Ensembl"/>
        </authorList>
    </citation>
    <scope>IDENTIFICATION</scope>
</reference>
<evidence type="ECO:0000256" key="5">
    <source>
        <dbReference type="RuleBase" id="RU003801"/>
    </source>
</evidence>
<dbReference type="GO" id="GO:0006635">
    <property type="term" value="P:fatty acid beta-oxidation"/>
    <property type="evidence" value="ECO:0007669"/>
    <property type="project" value="TreeGrafter"/>
</dbReference>
<accession>A0A8C4JFL5</accession>
<protein>
    <recommendedName>
        <fullName evidence="6">Choline/carnitine acyltransferase domain-containing protein</fullName>
    </recommendedName>
</protein>